<dbReference type="InterPro" id="IPR039537">
    <property type="entry name" value="Retrotran_Ty1/copia-like"/>
</dbReference>
<name>A0A9P0VW00_CUSEU</name>
<keyword evidence="3" id="KW-1185">Reference proteome</keyword>
<evidence type="ECO:0000259" key="1">
    <source>
        <dbReference type="Pfam" id="PF00665"/>
    </source>
</evidence>
<dbReference type="GO" id="GO:0015074">
    <property type="term" value="P:DNA integration"/>
    <property type="evidence" value="ECO:0007669"/>
    <property type="project" value="InterPro"/>
</dbReference>
<organism evidence="2 3">
    <name type="scientific">Cuscuta europaea</name>
    <name type="common">European dodder</name>
    <dbReference type="NCBI Taxonomy" id="41803"/>
    <lineage>
        <taxon>Eukaryota</taxon>
        <taxon>Viridiplantae</taxon>
        <taxon>Streptophyta</taxon>
        <taxon>Embryophyta</taxon>
        <taxon>Tracheophyta</taxon>
        <taxon>Spermatophyta</taxon>
        <taxon>Magnoliopsida</taxon>
        <taxon>eudicotyledons</taxon>
        <taxon>Gunneridae</taxon>
        <taxon>Pentapetalae</taxon>
        <taxon>asterids</taxon>
        <taxon>lamiids</taxon>
        <taxon>Solanales</taxon>
        <taxon>Convolvulaceae</taxon>
        <taxon>Cuscuteae</taxon>
        <taxon>Cuscuta</taxon>
        <taxon>Cuscuta subgen. Cuscuta</taxon>
    </lineage>
</organism>
<dbReference type="Pfam" id="PF00665">
    <property type="entry name" value="rve"/>
    <property type="match status" value="1"/>
</dbReference>
<dbReference type="Proteomes" id="UP001152484">
    <property type="component" value="Unassembled WGS sequence"/>
</dbReference>
<dbReference type="OrthoDB" id="1751476at2759"/>
<dbReference type="GO" id="GO:0003676">
    <property type="term" value="F:nucleic acid binding"/>
    <property type="evidence" value="ECO:0007669"/>
    <property type="project" value="InterPro"/>
</dbReference>
<dbReference type="EMBL" id="CAMAPE010000001">
    <property type="protein sequence ID" value="CAH9050654.1"/>
    <property type="molecule type" value="Genomic_DNA"/>
</dbReference>
<proteinExistence type="predicted"/>
<comment type="caution">
    <text evidence="2">The sequence shown here is derived from an EMBL/GenBank/DDBJ whole genome shotgun (WGS) entry which is preliminary data.</text>
</comment>
<sequence>MDLFGPVETPSVGGKKYTLVMVDDYSRYTWAIFLSKKNETLQKFPSLLKQLQTEKNMKVRTIRSDRGTSVIKMQSFINSLTKVRVIKRNQQQLCFFETSFHRINKILTGSKATSTSAADYTGLRRNSTVSSTQPHHCSFG</sequence>
<reference evidence="2" key="1">
    <citation type="submission" date="2022-07" db="EMBL/GenBank/DDBJ databases">
        <authorList>
            <person name="Macas J."/>
            <person name="Novak P."/>
            <person name="Neumann P."/>
        </authorList>
    </citation>
    <scope>NUCLEOTIDE SEQUENCE</scope>
</reference>
<dbReference type="InterPro" id="IPR012337">
    <property type="entry name" value="RNaseH-like_sf"/>
</dbReference>
<accession>A0A9P0VW00</accession>
<evidence type="ECO:0000313" key="2">
    <source>
        <dbReference type="EMBL" id="CAH9050654.1"/>
    </source>
</evidence>
<protein>
    <recommendedName>
        <fullName evidence="1">Integrase catalytic domain-containing protein</fullName>
    </recommendedName>
</protein>
<evidence type="ECO:0000313" key="3">
    <source>
        <dbReference type="Proteomes" id="UP001152484"/>
    </source>
</evidence>
<feature type="domain" description="Integrase catalytic" evidence="1">
    <location>
        <begin position="1"/>
        <end position="80"/>
    </location>
</feature>
<dbReference type="Gene3D" id="3.30.420.10">
    <property type="entry name" value="Ribonuclease H-like superfamily/Ribonuclease H"/>
    <property type="match status" value="1"/>
</dbReference>
<dbReference type="PANTHER" id="PTHR42648">
    <property type="entry name" value="TRANSPOSASE, PUTATIVE-RELATED"/>
    <property type="match status" value="1"/>
</dbReference>
<dbReference type="PANTHER" id="PTHR42648:SF32">
    <property type="entry name" value="RIBONUCLEASE H-LIKE DOMAIN, GAG-PRE-INTEGRASE DOMAIN PROTEIN-RELATED"/>
    <property type="match status" value="1"/>
</dbReference>
<dbReference type="InterPro" id="IPR036397">
    <property type="entry name" value="RNaseH_sf"/>
</dbReference>
<gene>
    <name evidence="2" type="ORF">CEURO_LOCUS102</name>
</gene>
<dbReference type="SUPFAM" id="SSF53098">
    <property type="entry name" value="Ribonuclease H-like"/>
    <property type="match status" value="1"/>
</dbReference>
<dbReference type="AlphaFoldDB" id="A0A9P0VW00"/>
<dbReference type="InterPro" id="IPR001584">
    <property type="entry name" value="Integrase_cat-core"/>
</dbReference>